<dbReference type="InterPro" id="IPR011009">
    <property type="entry name" value="Kinase-like_dom_sf"/>
</dbReference>
<protein>
    <recommendedName>
        <fullName evidence="2">non-specific serine/threonine protein kinase</fullName>
        <ecNumber evidence="2">2.7.11.1</ecNumber>
    </recommendedName>
</protein>
<dbReference type="PANTHER" id="PTHR22984:SF25">
    <property type="entry name" value="PROTEIN KINASE DOMAIN-CONTAINING PROTEIN"/>
    <property type="match status" value="1"/>
</dbReference>
<evidence type="ECO:0000256" key="4">
    <source>
        <dbReference type="ARBA" id="ARBA00022679"/>
    </source>
</evidence>
<feature type="region of interest" description="Disordered" evidence="10">
    <location>
        <begin position="20"/>
        <end position="118"/>
    </location>
</feature>
<keyword evidence="7" id="KW-0067">ATP-binding</keyword>
<proteinExistence type="predicted"/>
<feature type="chain" id="PRO_5046340059" description="non-specific serine/threonine protein kinase" evidence="11">
    <location>
        <begin position="19"/>
        <end position="322"/>
    </location>
</feature>
<evidence type="ECO:0000256" key="11">
    <source>
        <dbReference type="SAM" id="SignalP"/>
    </source>
</evidence>
<gene>
    <name evidence="13" type="ORF">BASA50_002256</name>
</gene>
<comment type="catalytic activity">
    <reaction evidence="8">
        <text>L-threonyl-[protein] + ATP = O-phospho-L-threonyl-[protein] + ADP + H(+)</text>
        <dbReference type="Rhea" id="RHEA:46608"/>
        <dbReference type="Rhea" id="RHEA-COMP:11060"/>
        <dbReference type="Rhea" id="RHEA-COMP:11605"/>
        <dbReference type="ChEBI" id="CHEBI:15378"/>
        <dbReference type="ChEBI" id="CHEBI:30013"/>
        <dbReference type="ChEBI" id="CHEBI:30616"/>
        <dbReference type="ChEBI" id="CHEBI:61977"/>
        <dbReference type="ChEBI" id="CHEBI:456216"/>
        <dbReference type="EC" id="2.7.11.1"/>
    </reaction>
</comment>
<evidence type="ECO:0000256" key="6">
    <source>
        <dbReference type="ARBA" id="ARBA00022777"/>
    </source>
</evidence>
<dbReference type="Proteomes" id="UP001648503">
    <property type="component" value="Unassembled WGS sequence"/>
</dbReference>
<keyword evidence="11" id="KW-0732">Signal</keyword>
<dbReference type="InterPro" id="IPR000719">
    <property type="entry name" value="Prot_kinase_dom"/>
</dbReference>
<keyword evidence="6" id="KW-0418">Kinase</keyword>
<comment type="catalytic activity">
    <reaction evidence="9">
        <text>L-seryl-[protein] + ATP = O-phospho-L-seryl-[protein] + ADP + H(+)</text>
        <dbReference type="Rhea" id="RHEA:17989"/>
        <dbReference type="Rhea" id="RHEA-COMP:9863"/>
        <dbReference type="Rhea" id="RHEA-COMP:11604"/>
        <dbReference type="ChEBI" id="CHEBI:15378"/>
        <dbReference type="ChEBI" id="CHEBI:29999"/>
        <dbReference type="ChEBI" id="CHEBI:30616"/>
        <dbReference type="ChEBI" id="CHEBI:83421"/>
        <dbReference type="ChEBI" id="CHEBI:456216"/>
        <dbReference type="EC" id="2.7.11.1"/>
    </reaction>
</comment>
<evidence type="ECO:0000313" key="13">
    <source>
        <dbReference type="EMBL" id="KAH6600511.1"/>
    </source>
</evidence>
<dbReference type="Gene3D" id="3.30.200.20">
    <property type="entry name" value="Phosphorylase Kinase, domain 1"/>
    <property type="match status" value="1"/>
</dbReference>
<evidence type="ECO:0000313" key="14">
    <source>
        <dbReference type="Proteomes" id="UP001648503"/>
    </source>
</evidence>
<evidence type="ECO:0000256" key="7">
    <source>
        <dbReference type="ARBA" id="ARBA00022840"/>
    </source>
</evidence>
<sequence>MFDSLLWILPHFVTQYAGQTTQGDKDDGDGVDVDQASGSKDAASLIQGTTSTTLPTTLRESNTPNQSGASSSADCQSKKDCKSGHGIRKVSKSCPHQQSPPGPQPSTLYDPSQSDEIPPFVYLGKSEAEPYRLGQKTDQYREFIASETKYFKSEYRIQKKLGQGSFGTVYLATKKSNGVKVAYKSIPYKDVDGYTLESNTSPICHLRSPLVLSDEQSVAQCMSSRPPSLSVPYEFAIQTYLSRPGYENPYVPMGFDYITLKDEFILVMKYFDEKWMDLSSYVEEKGRLDIEDARDIVRKIVEAMLSLKQQGVVHNDIHGMSQ</sequence>
<reference evidence="13 14" key="1">
    <citation type="submission" date="2021-02" db="EMBL/GenBank/DDBJ databases">
        <title>Variation within the Batrachochytrium salamandrivorans European outbreak.</title>
        <authorList>
            <person name="Kelly M."/>
            <person name="Pasmans F."/>
            <person name="Shea T.P."/>
            <person name="Munoz J.F."/>
            <person name="Carranza S."/>
            <person name="Cuomo C.A."/>
            <person name="Martel A."/>
        </authorList>
    </citation>
    <scope>NUCLEOTIDE SEQUENCE [LARGE SCALE GENOMIC DNA]</scope>
    <source>
        <strain evidence="13 14">AMFP18/2</strain>
    </source>
</reference>
<evidence type="ECO:0000256" key="3">
    <source>
        <dbReference type="ARBA" id="ARBA00022527"/>
    </source>
</evidence>
<evidence type="ECO:0000256" key="10">
    <source>
        <dbReference type="SAM" id="MobiDB-lite"/>
    </source>
</evidence>
<evidence type="ECO:0000256" key="1">
    <source>
        <dbReference type="ARBA" id="ARBA00004340"/>
    </source>
</evidence>
<feature type="signal peptide" evidence="11">
    <location>
        <begin position="1"/>
        <end position="18"/>
    </location>
</feature>
<keyword evidence="3" id="KW-0723">Serine/threonine-protein kinase</keyword>
<dbReference type="PANTHER" id="PTHR22984">
    <property type="entry name" value="SERINE/THREONINE-PROTEIN KINASE PIM"/>
    <property type="match status" value="1"/>
</dbReference>
<feature type="compositionally biased region" description="Low complexity" evidence="10">
    <location>
        <begin position="49"/>
        <end position="58"/>
    </location>
</feature>
<evidence type="ECO:0000259" key="12">
    <source>
        <dbReference type="PROSITE" id="PS50011"/>
    </source>
</evidence>
<dbReference type="PROSITE" id="PS50011">
    <property type="entry name" value="PROTEIN_KINASE_DOM"/>
    <property type="match status" value="1"/>
</dbReference>
<dbReference type="EMBL" id="JAFCIX010000032">
    <property type="protein sequence ID" value="KAH6600511.1"/>
    <property type="molecule type" value="Genomic_DNA"/>
</dbReference>
<keyword evidence="14" id="KW-1185">Reference proteome</keyword>
<comment type="subcellular location">
    <subcellularLocation>
        <location evidence="1">Host cell</location>
    </subcellularLocation>
</comment>
<keyword evidence="5" id="KW-0547">Nucleotide-binding</keyword>
<name>A0ABQ8FN57_9FUNG</name>
<accession>A0ABQ8FN57</accession>
<comment type="caution">
    <text evidence="13">The sequence shown here is derived from an EMBL/GenBank/DDBJ whole genome shotgun (WGS) entry which is preliminary data.</text>
</comment>
<dbReference type="EC" id="2.7.11.1" evidence="2"/>
<evidence type="ECO:0000256" key="9">
    <source>
        <dbReference type="ARBA" id="ARBA00048679"/>
    </source>
</evidence>
<organism evidence="13 14">
    <name type="scientific">Batrachochytrium salamandrivorans</name>
    <dbReference type="NCBI Taxonomy" id="1357716"/>
    <lineage>
        <taxon>Eukaryota</taxon>
        <taxon>Fungi</taxon>
        <taxon>Fungi incertae sedis</taxon>
        <taxon>Chytridiomycota</taxon>
        <taxon>Chytridiomycota incertae sedis</taxon>
        <taxon>Chytridiomycetes</taxon>
        <taxon>Rhizophydiales</taxon>
        <taxon>Rhizophydiales incertae sedis</taxon>
        <taxon>Batrachochytrium</taxon>
    </lineage>
</organism>
<dbReference type="Gene3D" id="1.10.510.10">
    <property type="entry name" value="Transferase(Phosphotransferase) domain 1"/>
    <property type="match status" value="1"/>
</dbReference>
<dbReference type="SUPFAM" id="SSF56112">
    <property type="entry name" value="Protein kinase-like (PK-like)"/>
    <property type="match status" value="1"/>
</dbReference>
<dbReference type="InterPro" id="IPR051138">
    <property type="entry name" value="PIM_Ser/Thr_kinase"/>
</dbReference>
<evidence type="ECO:0000256" key="2">
    <source>
        <dbReference type="ARBA" id="ARBA00012513"/>
    </source>
</evidence>
<keyword evidence="4" id="KW-0808">Transferase</keyword>
<evidence type="ECO:0000256" key="8">
    <source>
        <dbReference type="ARBA" id="ARBA00047899"/>
    </source>
</evidence>
<feature type="domain" description="Protein kinase" evidence="12">
    <location>
        <begin position="155"/>
        <end position="322"/>
    </location>
</feature>
<evidence type="ECO:0000256" key="5">
    <source>
        <dbReference type="ARBA" id="ARBA00022741"/>
    </source>
</evidence>
<feature type="compositionally biased region" description="Polar residues" evidence="10">
    <location>
        <begin position="59"/>
        <end position="75"/>
    </location>
</feature>